<keyword evidence="6" id="KW-0862">Zinc</keyword>
<keyword evidence="4" id="KW-0863">Zinc-finger</keyword>
<keyword evidence="9" id="KW-1185">Reference proteome</keyword>
<dbReference type="AlphaFoldDB" id="A0AAN7XFG1"/>
<keyword evidence="1" id="KW-0808">Transferase</keyword>
<reference evidence="8 9" key="1">
    <citation type="journal article" date="2023" name="Genes (Basel)">
        <title>Chromosome-Level Genome Assembly and Circadian Gene Repertoire of the Patagonia Blennie Eleginops maclovinus-The Closest Ancestral Proxy of Antarctic Cryonotothenioids.</title>
        <authorList>
            <person name="Cheng C.C."/>
            <person name="Rivera-Colon A.G."/>
            <person name="Minhas B.F."/>
            <person name="Wilson L."/>
            <person name="Rayamajhi N."/>
            <person name="Vargas-Chacoff L."/>
            <person name="Catchen J.M."/>
        </authorList>
    </citation>
    <scope>NUCLEOTIDE SEQUENCE [LARGE SCALE GENOMIC DNA]</scope>
    <source>
        <strain evidence="8">JMC-PN-2008</strain>
    </source>
</reference>
<accession>A0AAN7XFG1</accession>
<keyword evidence="3" id="KW-0677">Repeat</keyword>
<dbReference type="PANTHER" id="PTHR11685">
    <property type="entry name" value="RBR FAMILY RING FINGER AND IBR DOMAIN-CONTAINING"/>
    <property type="match status" value="1"/>
</dbReference>
<dbReference type="EMBL" id="JAUZQC010000015">
    <property type="protein sequence ID" value="KAK5858700.1"/>
    <property type="molecule type" value="Genomic_DNA"/>
</dbReference>
<protein>
    <recommendedName>
        <fullName evidence="7">RING-type domain-containing protein</fullName>
    </recommendedName>
</protein>
<dbReference type="SUPFAM" id="SSF57850">
    <property type="entry name" value="RING/U-box"/>
    <property type="match status" value="2"/>
</dbReference>
<keyword evidence="2" id="KW-0479">Metal-binding</keyword>
<dbReference type="Pfam" id="PF22191">
    <property type="entry name" value="IBR_1"/>
    <property type="match status" value="1"/>
</dbReference>
<evidence type="ECO:0000256" key="1">
    <source>
        <dbReference type="ARBA" id="ARBA00022679"/>
    </source>
</evidence>
<dbReference type="Gene3D" id="1.20.120.1750">
    <property type="match status" value="1"/>
</dbReference>
<dbReference type="PROSITE" id="PS51873">
    <property type="entry name" value="TRIAD"/>
    <property type="match status" value="1"/>
</dbReference>
<evidence type="ECO:0000256" key="4">
    <source>
        <dbReference type="ARBA" id="ARBA00022771"/>
    </source>
</evidence>
<dbReference type="GO" id="GO:0004842">
    <property type="term" value="F:ubiquitin-protein transferase activity"/>
    <property type="evidence" value="ECO:0007669"/>
    <property type="project" value="InterPro"/>
</dbReference>
<dbReference type="InterPro" id="IPR044066">
    <property type="entry name" value="TRIAD_supradom"/>
</dbReference>
<organism evidence="8 9">
    <name type="scientific">Eleginops maclovinus</name>
    <name type="common">Patagonian blennie</name>
    <name type="synonym">Eleginus maclovinus</name>
    <dbReference type="NCBI Taxonomy" id="56733"/>
    <lineage>
        <taxon>Eukaryota</taxon>
        <taxon>Metazoa</taxon>
        <taxon>Chordata</taxon>
        <taxon>Craniata</taxon>
        <taxon>Vertebrata</taxon>
        <taxon>Euteleostomi</taxon>
        <taxon>Actinopterygii</taxon>
        <taxon>Neopterygii</taxon>
        <taxon>Teleostei</taxon>
        <taxon>Neoteleostei</taxon>
        <taxon>Acanthomorphata</taxon>
        <taxon>Eupercaria</taxon>
        <taxon>Perciformes</taxon>
        <taxon>Notothenioidei</taxon>
        <taxon>Eleginopidae</taxon>
        <taxon>Eleginops</taxon>
    </lineage>
</organism>
<evidence type="ECO:0000256" key="3">
    <source>
        <dbReference type="ARBA" id="ARBA00022737"/>
    </source>
</evidence>
<proteinExistence type="predicted"/>
<name>A0AAN7XFG1_ELEMC</name>
<dbReference type="GO" id="GO:0016567">
    <property type="term" value="P:protein ubiquitination"/>
    <property type="evidence" value="ECO:0007669"/>
    <property type="project" value="InterPro"/>
</dbReference>
<gene>
    <name evidence="8" type="ORF">PBY51_002821</name>
</gene>
<comment type="caution">
    <text evidence="8">The sequence shown here is derived from an EMBL/GenBank/DDBJ whole genome shotgun (WGS) entry which is preliminary data.</text>
</comment>
<feature type="domain" description="RING-type" evidence="7">
    <location>
        <begin position="185"/>
        <end position="417"/>
    </location>
</feature>
<dbReference type="Proteomes" id="UP001346869">
    <property type="component" value="Unassembled WGS sequence"/>
</dbReference>
<dbReference type="CDD" id="cd20336">
    <property type="entry name" value="Rcat_RBR"/>
    <property type="match status" value="1"/>
</dbReference>
<evidence type="ECO:0000313" key="8">
    <source>
        <dbReference type="EMBL" id="KAK5858700.1"/>
    </source>
</evidence>
<sequence length="431" mass="49228">MGNRLTTGQKNSYSFEQHRSLTVTQRQNFGNRELERNWTDLNVVRWRSHFQSTDVTTEPETNFGQKNNLATGQKGIDSEQLSNLATGQLSNNSTIEQSNFGTLQRGRRDFERQRNIGTLHERGNYGRLRNLATELISDAEQLRNFAEQLSNLATEQRGDSVQQSNNTTAEQEKCYDPKDTTLIFVDGEDDHDFERNDFKSLRAKMSCGHTVTPMSLTNWCKHLLSQGEIGFVCGQPDCNVEWTYDEVWKMALLTPEEMEYFDKKMFSRAAKEFLDFKSCPGCKCSVVRSDVNNLRVCCVMCTAKTNVAFSFCWQCLEEWKGPSPYPDRCANEGCINKQQEILNTCPDITFESVRGVAGCPSVRVCPTCGLLLEHNRTKCKNMRCPRCKVEFCFVCLKLTEECLAQEKSSHYLCCPSGVAPRQTTIPVWQRK</sequence>
<evidence type="ECO:0000256" key="2">
    <source>
        <dbReference type="ARBA" id="ARBA00022723"/>
    </source>
</evidence>
<evidence type="ECO:0000259" key="7">
    <source>
        <dbReference type="PROSITE" id="PS51873"/>
    </source>
</evidence>
<evidence type="ECO:0000256" key="5">
    <source>
        <dbReference type="ARBA" id="ARBA00022786"/>
    </source>
</evidence>
<keyword evidence="5" id="KW-0833">Ubl conjugation pathway</keyword>
<evidence type="ECO:0000256" key="6">
    <source>
        <dbReference type="ARBA" id="ARBA00022833"/>
    </source>
</evidence>
<reference evidence="8 9" key="2">
    <citation type="journal article" date="2023" name="Mol. Biol. Evol.">
        <title>Genomics of Secondarily Temperate Adaptation in the Only Non-Antarctic Icefish.</title>
        <authorList>
            <person name="Rivera-Colon A.G."/>
            <person name="Rayamajhi N."/>
            <person name="Minhas B.F."/>
            <person name="Madrigal G."/>
            <person name="Bilyk K.T."/>
            <person name="Yoon V."/>
            <person name="Hune M."/>
            <person name="Gregory S."/>
            <person name="Cheng C.H.C."/>
            <person name="Catchen J.M."/>
        </authorList>
    </citation>
    <scope>NUCLEOTIDE SEQUENCE [LARGE SCALE GENOMIC DNA]</scope>
    <source>
        <strain evidence="8">JMC-PN-2008</strain>
    </source>
</reference>
<evidence type="ECO:0000313" key="9">
    <source>
        <dbReference type="Proteomes" id="UP001346869"/>
    </source>
</evidence>
<dbReference type="GO" id="GO:0008270">
    <property type="term" value="F:zinc ion binding"/>
    <property type="evidence" value="ECO:0007669"/>
    <property type="project" value="UniProtKB-KW"/>
</dbReference>
<dbReference type="InterPro" id="IPR031127">
    <property type="entry name" value="E3_UB_ligase_RBR"/>
</dbReference>